<feature type="transmembrane region" description="Helical" evidence="10">
    <location>
        <begin position="393"/>
        <end position="413"/>
    </location>
</feature>
<evidence type="ECO:0000256" key="5">
    <source>
        <dbReference type="ARBA" id="ARBA00022475"/>
    </source>
</evidence>
<dbReference type="GO" id="GO:0046677">
    <property type="term" value="P:response to antibiotic"/>
    <property type="evidence" value="ECO:0007669"/>
    <property type="project" value="UniProtKB-KW"/>
</dbReference>
<dbReference type="Proteomes" id="UP000184604">
    <property type="component" value="Chromosome"/>
</dbReference>
<comment type="similarity">
    <text evidence="2">Belongs to the multi antimicrobial extrusion (MATE) (TC 2.A.66.1) family. MepA subfamily.</text>
</comment>
<evidence type="ECO:0000256" key="9">
    <source>
        <dbReference type="ARBA" id="ARBA00023251"/>
    </source>
</evidence>
<dbReference type="PANTHER" id="PTHR43823">
    <property type="entry name" value="SPORULATION PROTEIN YKVU"/>
    <property type="match status" value="1"/>
</dbReference>
<proteinExistence type="inferred from homology"/>
<dbReference type="InterPro" id="IPR002528">
    <property type="entry name" value="MATE_fam"/>
</dbReference>
<dbReference type="EMBL" id="CP018335">
    <property type="protein sequence ID" value="APM40790.1"/>
    <property type="molecule type" value="Genomic_DNA"/>
</dbReference>
<keyword evidence="7 10" id="KW-1133">Transmembrane helix</keyword>
<accession>A0A1L5FDB3</accession>
<gene>
    <name evidence="11" type="ORF">BS101_19790</name>
</gene>
<keyword evidence="5" id="KW-1003">Cell membrane</keyword>
<keyword evidence="6 10" id="KW-0812">Transmembrane</keyword>
<dbReference type="GO" id="GO:0005886">
    <property type="term" value="C:plasma membrane"/>
    <property type="evidence" value="ECO:0007669"/>
    <property type="project" value="UniProtKB-SubCell"/>
</dbReference>
<evidence type="ECO:0000256" key="8">
    <source>
        <dbReference type="ARBA" id="ARBA00023136"/>
    </source>
</evidence>
<feature type="transmembrane region" description="Helical" evidence="10">
    <location>
        <begin position="53"/>
        <end position="76"/>
    </location>
</feature>
<feature type="transmembrane region" description="Helical" evidence="10">
    <location>
        <begin position="360"/>
        <end position="381"/>
    </location>
</feature>
<evidence type="ECO:0000256" key="6">
    <source>
        <dbReference type="ARBA" id="ARBA00022692"/>
    </source>
</evidence>
<protein>
    <recommendedName>
        <fullName evidence="3">Multidrug export protein MepA</fullName>
    </recommendedName>
</protein>
<dbReference type="OrthoDB" id="9811110at2"/>
<dbReference type="Pfam" id="PF01554">
    <property type="entry name" value="MatE"/>
    <property type="match status" value="2"/>
</dbReference>
<dbReference type="InterPro" id="IPR048279">
    <property type="entry name" value="MdtK-like"/>
</dbReference>
<keyword evidence="4" id="KW-0813">Transport</keyword>
<feature type="transmembrane region" description="Helical" evidence="10">
    <location>
        <begin position="140"/>
        <end position="160"/>
    </location>
</feature>
<dbReference type="GO" id="GO:0015297">
    <property type="term" value="F:antiporter activity"/>
    <property type="evidence" value="ECO:0007669"/>
    <property type="project" value="InterPro"/>
</dbReference>
<evidence type="ECO:0000313" key="11">
    <source>
        <dbReference type="EMBL" id="APM40790.1"/>
    </source>
</evidence>
<feature type="transmembrane region" description="Helical" evidence="10">
    <location>
        <begin position="319"/>
        <end position="340"/>
    </location>
</feature>
<dbReference type="GO" id="GO:0042910">
    <property type="term" value="F:xenobiotic transmembrane transporter activity"/>
    <property type="evidence" value="ECO:0007669"/>
    <property type="project" value="InterPro"/>
</dbReference>
<feature type="transmembrane region" description="Helical" evidence="10">
    <location>
        <begin position="250"/>
        <end position="270"/>
    </location>
</feature>
<organism evidence="11 12">
    <name type="scientific">Clostridium kluyveri</name>
    <dbReference type="NCBI Taxonomy" id="1534"/>
    <lineage>
        <taxon>Bacteria</taxon>
        <taxon>Bacillati</taxon>
        <taxon>Bacillota</taxon>
        <taxon>Clostridia</taxon>
        <taxon>Eubacteriales</taxon>
        <taxon>Clostridiaceae</taxon>
        <taxon>Clostridium</taxon>
    </lineage>
</organism>
<comment type="subcellular location">
    <subcellularLocation>
        <location evidence="1">Cell membrane</location>
        <topology evidence="1">Multi-pass membrane protein</topology>
    </subcellularLocation>
</comment>
<evidence type="ECO:0000256" key="1">
    <source>
        <dbReference type="ARBA" id="ARBA00004651"/>
    </source>
</evidence>
<dbReference type="AlphaFoldDB" id="A0A1L5FDB3"/>
<feature type="transmembrane region" description="Helical" evidence="10">
    <location>
        <begin position="20"/>
        <end position="47"/>
    </location>
</feature>
<dbReference type="RefSeq" id="WP_073540350.1">
    <property type="nucleotide sequence ID" value="NZ_CP018335.1"/>
</dbReference>
<evidence type="ECO:0000313" key="12">
    <source>
        <dbReference type="Proteomes" id="UP000184604"/>
    </source>
</evidence>
<evidence type="ECO:0000256" key="10">
    <source>
        <dbReference type="SAM" id="Phobius"/>
    </source>
</evidence>
<evidence type="ECO:0000256" key="2">
    <source>
        <dbReference type="ARBA" id="ARBA00008417"/>
    </source>
</evidence>
<evidence type="ECO:0000256" key="7">
    <source>
        <dbReference type="ARBA" id="ARBA00022989"/>
    </source>
</evidence>
<evidence type="ECO:0000256" key="3">
    <source>
        <dbReference type="ARBA" id="ARBA00022106"/>
    </source>
</evidence>
<reference evidence="11 12" key="1">
    <citation type="submission" date="2016-12" db="EMBL/GenBank/DDBJ databases">
        <title>Complete genome sequence of Clostridium kluyveri JZZ isolated from the pit mud of a Chinese flavor liquor-making factory.</title>
        <authorList>
            <person name="Wang Y."/>
        </authorList>
    </citation>
    <scope>NUCLEOTIDE SEQUENCE [LARGE SCALE GENOMIC DNA]</scope>
    <source>
        <strain evidence="11 12">JZZ</strain>
    </source>
</reference>
<feature type="transmembrane region" description="Helical" evidence="10">
    <location>
        <begin position="197"/>
        <end position="216"/>
    </location>
</feature>
<dbReference type="PANTHER" id="PTHR43823:SF3">
    <property type="entry name" value="MULTIDRUG EXPORT PROTEIN MEPA"/>
    <property type="match status" value="1"/>
</dbReference>
<name>A0A1L5FDB3_CLOKL</name>
<evidence type="ECO:0000256" key="4">
    <source>
        <dbReference type="ARBA" id="ARBA00022448"/>
    </source>
</evidence>
<dbReference type="CDD" id="cd13143">
    <property type="entry name" value="MATE_MepA_like"/>
    <property type="match status" value="1"/>
</dbReference>
<sequence length="453" mass="50298">MENNLTNQYYLESAPILKSIAHLSIPMMIGMSVGTIYNVINAFFIGLMHDTEMLTAVTLALPIFTILMAFGNMFGVGGGTFVTRLVAKKEMEKAKYIAGYIFYISIIASILIAIIALFIIDPLVKILGADASTVFYTKSYSLTMFFGGFTTVLNFALQQIVRAEGASKESMYGMFISTILNFIFDPLFILVLNMNVVGAALAMILANLGSSIYYIYYLEIKSEHLKGFIRCFKISFQDKMKIYKIGVSELLMTVFLIITTLLLNNFSIMYGDNVVAGFGIALRIVQIPEFLSMGLYLGIIPFIAYNFSNRNFERLKSGIRQSALCIAVLSIVFIGVVYIFRMPIIQLFSNDSSVISIGTYIMTAMFISALFNGFTGLFTGIFQASGQGIPTTIMSVTQGILYIPVIIVLHNLFGLHGVIWSMTVTEIITCIIGCILYIHFNSKIKDLKVKEAF</sequence>
<feature type="transmembrane region" description="Helical" evidence="10">
    <location>
        <begin position="419"/>
        <end position="440"/>
    </location>
</feature>
<feature type="transmembrane region" description="Helical" evidence="10">
    <location>
        <begin position="172"/>
        <end position="191"/>
    </location>
</feature>
<keyword evidence="8 10" id="KW-0472">Membrane</keyword>
<dbReference type="InterPro" id="IPR051327">
    <property type="entry name" value="MATE_MepA_subfamily"/>
</dbReference>
<feature type="transmembrane region" description="Helical" evidence="10">
    <location>
        <begin position="290"/>
        <end position="307"/>
    </location>
</feature>
<feature type="transmembrane region" description="Helical" evidence="10">
    <location>
        <begin position="97"/>
        <end position="120"/>
    </location>
</feature>
<keyword evidence="9" id="KW-0046">Antibiotic resistance</keyword>
<dbReference type="NCBIfam" id="TIGR00797">
    <property type="entry name" value="matE"/>
    <property type="match status" value="1"/>
</dbReference>
<dbReference type="PIRSF" id="PIRSF006603">
    <property type="entry name" value="DinF"/>
    <property type="match status" value="1"/>
</dbReference>
<dbReference type="InterPro" id="IPR045070">
    <property type="entry name" value="MATE_MepA-like"/>
</dbReference>